<dbReference type="Pfam" id="PF02503">
    <property type="entry name" value="PP_kinase"/>
    <property type="match status" value="1"/>
</dbReference>
<dbReference type="EMBL" id="JAPDRN010000070">
    <property type="protein sequence ID" value="KAJ9629039.1"/>
    <property type="molecule type" value="Genomic_DNA"/>
</dbReference>
<evidence type="ECO:0000259" key="18">
    <source>
        <dbReference type="PROSITE" id="PS50109"/>
    </source>
</evidence>
<evidence type="ECO:0000256" key="1">
    <source>
        <dbReference type="ARBA" id="ARBA00000085"/>
    </source>
</evidence>
<dbReference type="GO" id="GO:0009358">
    <property type="term" value="C:polyphosphate kinase complex"/>
    <property type="evidence" value="ECO:0007669"/>
    <property type="project" value="InterPro"/>
</dbReference>
<dbReference type="InterPro" id="IPR003414">
    <property type="entry name" value="PP_kinase"/>
</dbReference>
<gene>
    <name evidence="20" type="ORF">H2204_009208</name>
</gene>
<dbReference type="InterPro" id="IPR014310">
    <property type="entry name" value="Sig_transdc_His_kinase_PhoR"/>
</dbReference>
<evidence type="ECO:0000256" key="5">
    <source>
        <dbReference type="ARBA" id="ARBA00019665"/>
    </source>
</evidence>
<dbReference type="Pfam" id="PF13188">
    <property type="entry name" value="PAS_8"/>
    <property type="match status" value="1"/>
</dbReference>
<dbReference type="GO" id="GO:0006799">
    <property type="term" value="P:polyphosphate biosynthetic process"/>
    <property type="evidence" value="ECO:0007669"/>
    <property type="project" value="InterPro"/>
</dbReference>
<dbReference type="PRINTS" id="PR00344">
    <property type="entry name" value="BCTRLSENSOR"/>
</dbReference>
<dbReference type="Pfam" id="PF13089">
    <property type="entry name" value="PP_kinase_N"/>
    <property type="match status" value="1"/>
</dbReference>
<evidence type="ECO:0000256" key="16">
    <source>
        <dbReference type="ARBA" id="ARBA00025207"/>
    </source>
</evidence>
<dbReference type="GO" id="GO:0005886">
    <property type="term" value="C:plasma membrane"/>
    <property type="evidence" value="ECO:0007669"/>
    <property type="project" value="UniProtKB-SubCell"/>
</dbReference>
<dbReference type="Gene3D" id="1.10.287.130">
    <property type="match status" value="1"/>
</dbReference>
<dbReference type="InterPro" id="IPR025200">
    <property type="entry name" value="PPK_C_dom2"/>
</dbReference>
<keyword evidence="13" id="KW-0067">ATP-binding</keyword>
<keyword evidence="7" id="KW-1003">Cell membrane</keyword>
<keyword evidence="14" id="KW-0902">Two-component regulatory system</keyword>
<dbReference type="PANTHER" id="PTHR30218:SF0">
    <property type="entry name" value="POLYPHOSPHATE KINASE"/>
    <property type="match status" value="1"/>
</dbReference>
<dbReference type="PROSITE" id="PS50109">
    <property type="entry name" value="HIS_KIN"/>
    <property type="match status" value="1"/>
</dbReference>
<evidence type="ECO:0000256" key="14">
    <source>
        <dbReference type="ARBA" id="ARBA00023012"/>
    </source>
</evidence>
<evidence type="ECO:0000256" key="3">
    <source>
        <dbReference type="ARBA" id="ARBA00012438"/>
    </source>
</evidence>
<dbReference type="NCBIfam" id="NF003918">
    <property type="entry name" value="PRK05443.1-2"/>
    <property type="match status" value="1"/>
</dbReference>
<dbReference type="HAMAP" id="MF_00347">
    <property type="entry name" value="Polyphosphate_kinase"/>
    <property type="match status" value="1"/>
</dbReference>
<evidence type="ECO:0000256" key="4">
    <source>
        <dbReference type="ARBA" id="ARBA00012960"/>
    </source>
</evidence>
<evidence type="ECO:0000256" key="17">
    <source>
        <dbReference type="SAM" id="Phobius"/>
    </source>
</evidence>
<dbReference type="InterPro" id="IPR036832">
    <property type="entry name" value="PPK_N_dom_sf"/>
</dbReference>
<dbReference type="EC" id="2.7.13.3" evidence="3"/>
<dbReference type="Gene3D" id="1.20.58.310">
    <property type="entry name" value="Polyphosphate kinase N-terminal domain"/>
    <property type="match status" value="1"/>
</dbReference>
<dbReference type="InterPro" id="IPR036830">
    <property type="entry name" value="PP_kinase_middle_dom_sf"/>
</dbReference>
<dbReference type="InterPro" id="IPR005467">
    <property type="entry name" value="His_kinase_dom"/>
</dbReference>
<dbReference type="SUPFAM" id="SSF140356">
    <property type="entry name" value="PPK N-terminal domain-like"/>
    <property type="match status" value="1"/>
</dbReference>
<dbReference type="CDD" id="cd00082">
    <property type="entry name" value="HisKA"/>
    <property type="match status" value="1"/>
</dbReference>
<dbReference type="PROSITE" id="PS50112">
    <property type="entry name" value="PAS"/>
    <property type="match status" value="1"/>
</dbReference>
<dbReference type="InterPro" id="IPR000014">
    <property type="entry name" value="PAS"/>
</dbReference>
<dbReference type="FunFam" id="3.30.565.10:FF:000006">
    <property type="entry name" value="Sensor histidine kinase WalK"/>
    <property type="match status" value="1"/>
</dbReference>
<dbReference type="Pfam" id="PF11808">
    <property type="entry name" value="PhoR"/>
    <property type="match status" value="1"/>
</dbReference>
<evidence type="ECO:0000256" key="12">
    <source>
        <dbReference type="ARBA" id="ARBA00022777"/>
    </source>
</evidence>
<dbReference type="Gene3D" id="3.30.1840.10">
    <property type="entry name" value="Polyphosphate kinase middle domain"/>
    <property type="match status" value="1"/>
</dbReference>
<dbReference type="InterPro" id="IPR024953">
    <property type="entry name" value="PP_kinase_middle"/>
</dbReference>
<dbReference type="NCBIfam" id="NF003921">
    <property type="entry name" value="PRK05443.2-2"/>
    <property type="match status" value="1"/>
</dbReference>
<feature type="transmembrane region" description="Helical" evidence="17">
    <location>
        <begin position="7"/>
        <end position="26"/>
    </location>
</feature>
<dbReference type="NCBIfam" id="TIGR03705">
    <property type="entry name" value="poly_P_kin"/>
    <property type="match status" value="1"/>
</dbReference>
<organism evidence="20">
    <name type="scientific">Knufia peltigerae</name>
    <dbReference type="NCBI Taxonomy" id="1002370"/>
    <lineage>
        <taxon>Eukaryota</taxon>
        <taxon>Fungi</taxon>
        <taxon>Dikarya</taxon>
        <taxon>Ascomycota</taxon>
        <taxon>Pezizomycotina</taxon>
        <taxon>Eurotiomycetes</taxon>
        <taxon>Chaetothyriomycetidae</taxon>
        <taxon>Chaetothyriales</taxon>
        <taxon>Trichomeriaceae</taxon>
        <taxon>Knufia</taxon>
    </lineage>
</organism>
<evidence type="ECO:0000256" key="2">
    <source>
        <dbReference type="ARBA" id="ARBA00004236"/>
    </source>
</evidence>
<reference evidence="20" key="1">
    <citation type="submission" date="2022-10" db="EMBL/GenBank/DDBJ databases">
        <title>Culturing micro-colonial fungi from biological soil crusts in the Mojave desert and describing Neophaeococcomyces mojavensis, and introducing the new genera and species Taxawa tesnikishii.</title>
        <authorList>
            <person name="Kurbessoian T."/>
            <person name="Stajich J.E."/>
        </authorList>
    </citation>
    <scope>NUCLEOTIDE SEQUENCE</scope>
    <source>
        <strain evidence="20">TK_35</strain>
    </source>
</reference>
<dbReference type="GO" id="GO:0006817">
    <property type="term" value="P:phosphate ion transport"/>
    <property type="evidence" value="ECO:0007669"/>
    <property type="project" value="UniProtKB-KW"/>
</dbReference>
<dbReference type="SUPFAM" id="SSF55874">
    <property type="entry name" value="ATPase domain of HSP90 chaperone/DNA topoisomerase II/histidine kinase"/>
    <property type="match status" value="1"/>
</dbReference>
<dbReference type="Pfam" id="PF00512">
    <property type="entry name" value="HisKA"/>
    <property type="match status" value="1"/>
</dbReference>
<dbReference type="GO" id="GO:0008976">
    <property type="term" value="F:polyphosphate kinase activity"/>
    <property type="evidence" value="ECO:0007669"/>
    <property type="project" value="UniProtKB-EC"/>
</dbReference>
<dbReference type="Pfam" id="PF17941">
    <property type="entry name" value="PP_kinase_C_1"/>
    <property type="match status" value="1"/>
</dbReference>
<name>A0AA39CU34_9EURO</name>
<dbReference type="SUPFAM" id="SSF143724">
    <property type="entry name" value="PHP14-like"/>
    <property type="match status" value="1"/>
</dbReference>
<proteinExistence type="inferred from homology"/>
<dbReference type="Gene3D" id="3.30.565.10">
    <property type="entry name" value="Histidine kinase-like ATPase, C-terminal domain"/>
    <property type="match status" value="1"/>
</dbReference>
<sequence>MPRHIRSAWLKTLATVAIVLLLAGLVGWFTGHLWLCVALAALATLVWHYWRLRRVLRRLTARQRWDTAAEGTGVWNELDRLLYRNQVEMRVRKRRLLDMLRSYRAAAAALPDAVVVLDRNSQRVQWFNEAATALLGLHHPGDLGEALVERLQPMPLAHWLAGGRNAEPILDVPSPVDPAIRLNLRLIPYSSDYWLLIARDVSKLLRLEQVRRDFVANVSHELRTPLTVVHGYLDMMDPEDFPGTGPMLEEMRKQSQRMAQLVEDLLTLSRLESQEHSEAETVAMQPMLATLRREAEAHSQGRHQISIDDLAGVDLQGSTKELHSAFSNLVTNAVRYTPAGGRIAVEFRREGDGVVLAVRDTGYGIPATHLPRLTERFYRVSSSRSRESGGTGLGLSIVKHILGLHHARLEIDSEVGKGSVFACHFDADHNDAMSSLGSLPLPVSTDSDPLRDPALYINRELSQLDFNFRVLAQAMDPQVPLLERLRFMCISCTNLDEFFEIRAAAVRHAQEFGLPPAPDGMSPQAILNAIHERAAELVDQQYRCWNQTLRPALMEAGIGVLGRNSWTHRQKRWLRAYFRNEIMPVLSPLGLDPVHPFPKILNKSLNIVVVLKGTDAFGRTGHLAIVRAPRSLPRIIQLPEKLGGPQNFVFLSSVLSTFVDELFPGLEVLGAYQFRVTRNSELVVDEEEVENLALALRDELVDRGYRPAVRLEIAHDMPRDIVRTLLQNFGLTENAVYRIDGPVNLNRIIQLYDLIAQPDLKYPPMTPRTLRDSDGIFETTARKDLLLHHPFDAFAAVLDLIRQAALDPNVLAIKQTLYRTGKDSLIVDALIQAARAGKDVTVVVELRARFDEEANLGLADRLQEAGVQVVYGVVGYKTHAKMLLIVRREGRKLRRYVHLGTGNYHSGTARAYTDLSLITADADIGNDVHLLFQQLSGLASKMKLKRLLQSPFTLHTGILARIERETRIAAAGRPARIIAKMNALNEAQVIRALYAASQAGVQIDLIIRGACTLRPGVPGVSDNIRVRSIVGRFLEHSRVYWFGNDGAPELYCASADWLERNLLRRVETCFPILDPALAKRVYREVLQNYLDDNLNAWELDAEGIYHKRAPAHDEAPHSAQMALMQGL</sequence>
<keyword evidence="10" id="KW-0808">Transferase</keyword>
<dbReference type="InterPro" id="IPR041108">
    <property type="entry name" value="PP_kinase_C_1"/>
</dbReference>
<dbReference type="Pfam" id="PF02518">
    <property type="entry name" value="HATPase_c"/>
    <property type="match status" value="1"/>
</dbReference>
<evidence type="ECO:0000256" key="9">
    <source>
        <dbReference type="ARBA" id="ARBA00022592"/>
    </source>
</evidence>
<dbReference type="SUPFAM" id="SSF55785">
    <property type="entry name" value="PYP-like sensor domain (PAS domain)"/>
    <property type="match status" value="1"/>
</dbReference>
<dbReference type="CDD" id="cd09168">
    <property type="entry name" value="PLDc_PaPPK1_C2_like"/>
    <property type="match status" value="1"/>
</dbReference>
<dbReference type="InterPro" id="IPR036097">
    <property type="entry name" value="HisK_dim/P_sf"/>
</dbReference>
<dbReference type="InterPro" id="IPR035965">
    <property type="entry name" value="PAS-like_dom_sf"/>
</dbReference>
<dbReference type="SMART" id="SM00387">
    <property type="entry name" value="HATPase_c"/>
    <property type="match status" value="1"/>
</dbReference>
<feature type="domain" description="PAS" evidence="19">
    <location>
        <begin position="99"/>
        <end position="153"/>
    </location>
</feature>
<comment type="caution">
    <text evidence="20">The sequence shown here is derived from an EMBL/GenBank/DDBJ whole genome shotgun (WGS) entry which is preliminary data.</text>
</comment>
<dbReference type="Gene3D" id="3.30.870.10">
    <property type="entry name" value="Endonuclease Chain A"/>
    <property type="match status" value="2"/>
</dbReference>
<comment type="subcellular location">
    <subcellularLocation>
        <location evidence="2">Cell membrane</location>
    </subcellularLocation>
</comment>
<dbReference type="SUPFAM" id="SSF47384">
    <property type="entry name" value="Homodimeric domain of signal transducing histidine kinase"/>
    <property type="match status" value="1"/>
</dbReference>
<comment type="catalytic activity">
    <reaction evidence="1">
        <text>ATP + protein L-histidine = ADP + protein N-phospho-L-histidine.</text>
        <dbReference type="EC" id="2.7.13.3"/>
    </reaction>
</comment>
<dbReference type="GO" id="GO:0004721">
    <property type="term" value="F:phosphoprotein phosphatase activity"/>
    <property type="evidence" value="ECO:0007669"/>
    <property type="project" value="InterPro"/>
</dbReference>
<accession>A0AA39CU34</accession>
<dbReference type="GO" id="GO:0000155">
    <property type="term" value="F:phosphorelay sensor kinase activity"/>
    <property type="evidence" value="ECO:0007669"/>
    <property type="project" value="InterPro"/>
</dbReference>
<dbReference type="EC" id="2.7.4.1" evidence="4"/>
<evidence type="ECO:0000256" key="6">
    <source>
        <dbReference type="ARBA" id="ARBA00022448"/>
    </source>
</evidence>
<keyword evidence="9" id="KW-0592">Phosphate transport</keyword>
<keyword evidence="6" id="KW-0813">Transport</keyword>
<evidence type="ECO:0000256" key="10">
    <source>
        <dbReference type="ARBA" id="ARBA00022679"/>
    </source>
</evidence>
<dbReference type="InterPro" id="IPR021766">
    <property type="entry name" value="PhoR_N"/>
</dbReference>
<feature type="domain" description="Histidine kinase" evidence="18">
    <location>
        <begin position="217"/>
        <end position="429"/>
    </location>
</feature>
<dbReference type="InterPro" id="IPR003594">
    <property type="entry name" value="HATPase_dom"/>
</dbReference>
<comment type="function">
    <text evidence="16">Member of the two-component regulatory system PhoR/PhoB involved in the phosphate regulon genes expression. PhoR may function as a membrane-associated protein kinase that phosphorylates PhoB in response to environmental signals.</text>
</comment>
<dbReference type="NCBIfam" id="NF003917">
    <property type="entry name" value="PRK05443.1-1"/>
    <property type="match status" value="1"/>
</dbReference>
<dbReference type="GO" id="GO:0005524">
    <property type="term" value="F:ATP binding"/>
    <property type="evidence" value="ECO:0007669"/>
    <property type="project" value="UniProtKB-KW"/>
</dbReference>
<dbReference type="InterPro" id="IPR036890">
    <property type="entry name" value="HATPase_C_sf"/>
</dbReference>
<dbReference type="AlphaFoldDB" id="A0AA39CU34"/>
<protein>
    <recommendedName>
        <fullName evidence="5">Phosphate regulon sensor protein PhoR</fullName>
        <ecNumber evidence="3">2.7.13.3</ecNumber>
        <ecNumber evidence="4">2.7.4.1</ecNumber>
    </recommendedName>
</protein>
<keyword evidence="17" id="KW-1133">Transmembrane helix</keyword>
<evidence type="ECO:0000256" key="13">
    <source>
        <dbReference type="ARBA" id="ARBA00022840"/>
    </source>
</evidence>
<dbReference type="PANTHER" id="PTHR30218">
    <property type="entry name" value="POLYPHOSPHATE KINASE"/>
    <property type="match status" value="1"/>
</dbReference>
<dbReference type="SUPFAM" id="SSF56024">
    <property type="entry name" value="Phospholipase D/nuclease"/>
    <property type="match status" value="2"/>
</dbReference>
<keyword evidence="15 17" id="KW-0472">Membrane</keyword>
<keyword evidence="12" id="KW-0418">Kinase</keyword>
<evidence type="ECO:0000256" key="15">
    <source>
        <dbReference type="ARBA" id="ARBA00023136"/>
    </source>
</evidence>
<dbReference type="NCBIfam" id="TIGR02966">
    <property type="entry name" value="phoR_proteo"/>
    <property type="match status" value="1"/>
</dbReference>
<dbReference type="SMART" id="SM00388">
    <property type="entry name" value="HisKA"/>
    <property type="match status" value="1"/>
</dbReference>
<dbReference type="FunFam" id="1.10.287.130:FF:000008">
    <property type="entry name" value="Two-component sensor histidine kinase"/>
    <property type="match status" value="1"/>
</dbReference>
<keyword evidence="8" id="KW-0597">Phosphoprotein</keyword>
<evidence type="ECO:0000313" key="20">
    <source>
        <dbReference type="EMBL" id="KAJ9629039.1"/>
    </source>
</evidence>
<dbReference type="Pfam" id="PF13090">
    <property type="entry name" value="PP_kinase_C"/>
    <property type="match status" value="1"/>
</dbReference>
<dbReference type="InterPro" id="IPR003661">
    <property type="entry name" value="HisK_dim/P_dom"/>
</dbReference>
<dbReference type="InterPro" id="IPR025198">
    <property type="entry name" value="PPK_N_dom"/>
</dbReference>
<keyword evidence="17" id="KW-0812">Transmembrane</keyword>
<evidence type="ECO:0000259" key="19">
    <source>
        <dbReference type="PROSITE" id="PS50112"/>
    </source>
</evidence>
<dbReference type="InterPro" id="IPR004358">
    <property type="entry name" value="Sig_transdc_His_kin-like_C"/>
</dbReference>
<keyword evidence="11" id="KW-0547">Nucleotide-binding</keyword>
<evidence type="ECO:0000256" key="11">
    <source>
        <dbReference type="ARBA" id="ARBA00022741"/>
    </source>
</evidence>
<evidence type="ECO:0000256" key="7">
    <source>
        <dbReference type="ARBA" id="ARBA00022475"/>
    </source>
</evidence>
<evidence type="ECO:0000256" key="8">
    <source>
        <dbReference type="ARBA" id="ARBA00022553"/>
    </source>
</evidence>